<organism evidence="2 3">
    <name type="scientific">Pleurodeles waltl</name>
    <name type="common">Iberian ribbed newt</name>
    <dbReference type="NCBI Taxonomy" id="8319"/>
    <lineage>
        <taxon>Eukaryota</taxon>
        <taxon>Metazoa</taxon>
        <taxon>Chordata</taxon>
        <taxon>Craniata</taxon>
        <taxon>Vertebrata</taxon>
        <taxon>Euteleostomi</taxon>
        <taxon>Amphibia</taxon>
        <taxon>Batrachia</taxon>
        <taxon>Caudata</taxon>
        <taxon>Salamandroidea</taxon>
        <taxon>Salamandridae</taxon>
        <taxon>Pleurodelinae</taxon>
        <taxon>Pleurodeles</taxon>
    </lineage>
</organism>
<evidence type="ECO:0000256" key="1">
    <source>
        <dbReference type="SAM" id="MobiDB-lite"/>
    </source>
</evidence>
<feature type="region of interest" description="Disordered" evidence="1">
    <location>
        <begin position="1"/>
        <end position="51"/>
    </location>
</feature>
<dbReference type="Proteomes" id="UP001066276">
    <property type="component" value="Chromosome 12"/>
</dbReference>
<reference evidence="2" key="1">
    <citation type="journal article" date="2022" name="bioRxiv">
        <title>Sequencing and chromosome-scale assembly of the giantPleurodeles waltlgenome.</title>
        <authorList>
            <person name="Brown T."/>
            <person name="Elewa A."/>
            <person name="Iarovenko S."/>
            <person name="Subramanian E."/>
            <person name="Araus A.J."/>
            <person name="Petzold A."/>
            <person name="Susuki M."/>
            <person name="Suzuki K.-i.T."/>
            <person name="Hayashi T."/>
            <person name="Toyoda A."/>
            <person name="Oliveira C."/>
            <person name="Osipova E."/>
            <person name="Leigh N.D."/>
            <person name="Simon A."/>
            <person name="Yun M.H."/>
        </authorList>
    </citation>
    <scope>NUCLEOTIDE SEQUENCE</scope>
    <source>
        <strain evidence="2">20211129_DDA</strain>
        <tissue evidence="2">Liver</tissue>
    </source>
</reference>
<accession>A0AAV7KWP5</accession>
<proteinExistence type="predicted"/>
<dbReference type="EMBL" id="JANPWB010000016">
    <property type="protein sequence ID" value="KAJ1082600.1"/>
    <property type="molecule type" value="Genomic_DNA"/>
</dbReference>
<keyword evidence="3" id="KW-1185">Reference proteome</keyword>
<evidence type="ECO:0000313" key="3">
    <source>
        <dbReference type="Proteomes" id="UP001066276"/>
    </source>
</evidence>
<evidence type="ECO:0000313" key="2">
    <source>
        <dbReference type="EMBL" id="KAJ1082600.1"/>
    </source>
</evidence>
<gene>
    <name evidence="2" type="ORF">NDU88_002765</name>
</gene>
<feature type="compositionally biased region" description="Basic and acidic residues" evidence="1">
    <location>
        <begin position="30"/>
        <end position="51"/>
    </location>
</feature>
<sequence>MKSKAGRERGEEEERGTEEEQNTQQVGCRRGAESEGRWLPEEGAESEGKWTAEVWRKVGGESGRQKTEVHGKRGTPDYLLLPLLRVHIVSVKLALNGPKSASDSASLNELHWLPIKQRPDFKCLCIVFQVLQGPDPVFL</sequence>
<name>A0AAV7KWP5_PLEWA</name>
<protein>
    <submittedName>
        <fullName evidence="2">Uncharacterized protein</fullName>
    </submittedName>
</protein>
<dbReference type="AlphaFoldDB" id="A0AAV7KWP5"/>
<feature type="compositionally biased region" description="Basic and acidic residues" evidence="1">
    <location>
        <begin position="1"/>
        <end position="12"/>
    </location>
</feature>
<comment type="caution">
    <text evidence="2">The sequence shown here is derived from an EMBL/GenBank/DDBJ whole genome shotgun (WGS) entry which is preliminary data.</text>
</comment>